<evidence type="ECO:0000313" key="1">
    <source>
        <dbReference type="EMBL" id="KAK7504584.1"/>
    </source>
</evidence>
<organism evidence="1 2">
    <name type="scientific">Batillaria attramentaria</name>
    <dbReference type="NCBI Taxonomy" id="370345"/>
    <lineage>
        <taxon>Eukaryota</taxon>
        <taxon>Metazoa</taxon>
        <taxon>Spiralia</taxon>
        <taxon>Lophotrochozoa</taxon>
        <taxon>Mollusca</taxon>
        <taxon>Gastropoda</taxon>
        <taxon>Caenogastropoda</taxon>
        <taxon>Sorbeoconcha</taxon>
        <taxon>Cerithioidea</taxon>
        <taxon>Batillariidae</taxon>
        <taxon>Batillaria</taxon>
    </lineage>
</organism>
<dbReference type="EMBL" id="JACVVK020000014">
    <property type="protein sequence ID" value="KAK7504584.1"/>
    <property type="molecule type" value="Genomic_DNA"/>
</dbReference>
<name>A0ABD0LYP9_9CAEN</name>
<sequence>MLISLSRGTKDKNALADYLQHRTQKYMEHPVDYNLTSVVPFVLRSSVSLRTLTLWWENKSMPFLQVTCSVKTVLTLATHALQAINSCLLVLLVLLGNATTVEAETVSITQWFSFSKVTKASSNPIETLPGSSPHLLRSLLSPLPSLKTTTCLFTKE</sequence>
<keyword evidence="2" id="KW-1185">Reference proteome</keyword>
<gene>
    <name evidence="1" type="ORF">BaRGS_00004070</name>
</gene>
<accession>A0ABD0LYP9</accession>
<evidence type="ECO:0000313" key="2">
    <source>
        <dbReference type="Proteomes" id="UP001519460"/>
    </source>
</evidence>
<protein>
    <submittedName>
        <fullName evidence="1">Uncharacterized protein</fullName>
    </submittedName>
</protein>
<comment type="caution">
    <text evidence="1">The sequence shown here is derived from an EMBL/GenBank/DDBJ whole genome shotgun (WGS) entry which is preliminary data.</text>
</comment>
<dbReference type="Proteomes" id="UP001519460">
    <property type="component" value="Unassembled WGS sequence"/>
</dbReference>
<reference evidence="1 2" key="1">
    <citation type="journal article" date="2023" name="Sci. Data">
        <title>Genome assembly of the Korean intertidal mud-creeper Batillaria attramentaria.</title>
        <authorList>
            <person name="Patra A.K."/>
            <person name="Ho P.T."/>
            <person name="Jun S."/>
            <person name="Lee S.J."/>
            <person name="Kim Y."/>
            <person name="Won Y.J."/>
        </authorList>
    </citation>
    <scope>NUCLEOTIDE SEQUENCE [LARGE SCALE GENOMIC DNA]</scope>
    <source>
        <strain evidence="1">Wonlab-2016</strain>
    </source>
</reference>
<proteinExistence type="predicted"/>
<dbReference type="AlphaFoldDB" id="A0ABD0LYP9"/>